<protein>
    <submittedName>
        <fullName evidence="3">3-carboxy-cis,cis-muconate cycloisomerase</fullName>
        <ecNumber evidence="3">5.5.1.2</ecNumber>
    </submittedName>
</protein>
<dbReference type="GO" id="GO:0047472">
    <property type="term" value="F:3-carboxy-cis,cis-muconate cycloisomerase activity"/>
    <property type="evidence" value="ECO:0007669"/>
    <property type="project" value="UniProtKB-EC"/>
</dbReference>
<reference evidence="3 4" key="1">
    <citation type="submission" date="2023-09" db="EMBL/GenBank/DDBJ databases">
        <authorList>
            <person name="Rey-Velasco X."/>
        </authorList>
    </citation>
    <scope>NUCLEOTIDE SEQUENCE [LARGE SCALE GENOMIC DNA]</scope>
    <source>
        <strain evidence="3 4">F158</strain>
    </source>
</reference>
<dbReference type="InterPro" id="IPR008948">
    <property type="entry name" value="L-Aspartase-like"/>
</dbReference>
<sequence>MSEIFGHPWLGSFFGDAASAEIWSGERQMVHMLAFEAAWSRALGACGRVSPDVAERAAAAAESWTPDVAAIRDGVALDGVPVPALTHALREAAGSAEGGVHRGATSQDVMDSALALTLKDMSVLLGQRLRELDAALAGLADRFGDTGIMGRTRMQAAIPIRAGHRIAAWAQPFSRHRARLADLRPRVEIVQVGGVVGDRQQLEPDAETMARHVADALGLASGPCWHTARDGIAEYGGLLSMIAGSCGKIGTDICLMAQQGISEIALPGGGASSGMPHKRNPVDAELLITLSGYAATQLPALHHALRHEQERSGSAWALEWMVLPGLAQASARALAVATRLAESATPA</sequence>
<dbReference type="PANTHER" id="PTHR43172:SF2">
    <property type="entry name" value="ADENYLOSUCCINATE LYASE C-TERMINAL DOMAIN-CONTAINING PROTEIN"/>
    <property type="match status" value="1"/>
</dbReference>
<dbReference type="InterPro" id="IPR000362">
    <property type="entry name" value="Fumarate_lyase_fam"/>
</dbReference>
<dbReference type="InterPro" id="IPR022761">
    <property type="entry name" value="Fumarate_lyase_N"/>
</dbReference>
<evidence type="ECO:0000313" key="3">
    <source>
        <dbReference type="EMBL" id="MDT0681332.1"/>
    </source>
</evidence>
<gene>
    <name evidence="3" type="ORF">RM543_01445</name>
</gene>
<dbReference type="PRINTS" id="PR00145">
    <property type="entry name" value="ARGSUCLYASE"/>
</dbReference>
<dbReference type="NCBIfam" id="NF004631">
    <property type="entry name" value="PRK05975.1"/>
    <property type="match status" value="1"/>
</dbReference>
<dbReference type="SUPFAM" id="SSF48557">
    <property type="entry name" value="L-aspartase-like"/>
    <property type="match status" value="1"/>
</dbReference>
<name>A0ABU3DC92_9RHOB</name>
<keyword evidence="3" id="KW-0413">Isomerase</keyword>
<dbReference type="PRINTS" id="PR00149">
    <property type="entry name" value="FUMRATELYASE"/>
</dbReference>
<evidence type="ECO:0000259" key="2">
    <source>
        <dbReference type="Pfam" id="PF00206"/>
    </source>
</evidence>
<evidence type="ECO:0000256" key="1">
    <source>
        <dbReference type="ARBA" id="ARBA00034772"/>
    </source>
</evidence>
<comment type="similarity">
    <text evidence="1">Belongs to the class-II fumarase/aspartase family.</text>
</comment>
<organism evidence="3 4">
    <name type="scientific">Tropicimonas omnivorans</name>
    <dbReference type="NCBI Taxonomy" id="3075590"/>
    <lineage>
        <taxon>Bacteria</taxon>
        <taxon>Pseudomonadati</taxon>
        <taxon>Pseudomonadota</taxon>
        <taxon>Alphaproteobacteria</taxon>
        <taxon>Rhodobacterales</taxon>
        <taxon>Roseobacteraceae</taxon>
        <taxon>Tropicimonas</taxon>
    </lineage>
</organism>
<proteinExistence type="inferred from homology"/>
<comment type="caution">
    <text evidence="3">The sequence shown here is derived from an EMBL/GenBank/DDBJ whole genome shotgun (WGS) entry which is preliminary data.</text>
</comment>
<feature type="domain" description="Fumarate lyase N-terminal" evidence="2">
    <location>
        <begin position="35"/>
        <end position="291"/>
    </location>
</feature>
<evidence type="ECO:0000313" key="4">
    <source>
        <dbReference type="Proteomes" id="UP001265259"/>
    </source>
</evidence>
<accession>A0ABU3DC92</accession>
<dbReference type="EC" id="5.5.1.2" evidence="3"/>
<dbReference type="Proteomes" id="UP001265259">
    <property type="component" value="Unassembled WGS sequence"/>
</dbReference>
<dbReference type="PANTHER" id="PTHR43172">
    <property type="entry name" value="ADENYLOSUCCINATE LYASE"/>
    <property type="match status" value="1"/>
</dbReference>
<keyword evidence="4" id="KW-1185">Reference proteome</keyword>
<dbReference type="Gene3D" id="1.20.200.10">
    <property type="entry name" value="Fumarase/aspartase (Central domain)"/>
    <property type="match status" value="1"/>
</dbReference>
<dbReference type="Pfam" id="PF00206">
    <property type="entry name" value="Lyase_1"/>
    <property type="match status" value="1"/>
</dbReference>
<dbReference type="RefSeq" id="WP_311688931.1">
    <property type="nucleotide sequence ID" value="NZ_JAVRHL010000001.1"/>
</dbReference>
<dbReference type="EMBL" id="JAVRHL010000001">
    <property type="protein sequence ID" value="MDT0681332.1"/>
    <property type="molecule type" value="Genomic_DNA"/>
</dbReference>